<dbReference type="OrthoDB" id="1165565at2759"/>
<dbReference type="Proteomes" id="UP000631114">
    <property type="component" value="Unassembled WGS sequence"/>
</dbReference>
<dbReference type="EMBL" id="JADFTS010000009">
    <property type="protein sequence ID" value="KAF9590468.1"/>
    <property type="molecule type" value="Genomic_DNA"/>
</dbReference>
<dbReference type="AlphaFoldDB" id="A0A835LCJ4"/>
<dbReference type="SUPFAM" id="SSF53098">
    <property type="entry name" value="Ribonuclease H-like"/>
    <property type="match status" value="1"/>
</dbReference>
<name>A0A835LCJ4_9MAGN</name>
<accession>A0A835LCJ4</accession>
<keyword evidence="3" id="KW-1185">Reference proteome</keyword>
<dbReference type="InterPro" id="IPR002156">
    <property type="entry name" value="RNaseH_domain"/>
</dbReference>
<protein>
    <recommendedName>
        <fullName evidence="1">RNase H type-1 domain-containing protein</fullName>
    </recommendedName>
</protein>
<sequence>MKDITHILCIWSKPAAGRVKLDVDGSVGQGHSGFGGIIWDEMGSNVLAYTGYNTNDSVVYQELLAIKEGLQACKMMNYAQVEVASDSLRVVQAIKRMEEPLWFCMNVLESIFHLVPAFDYVESIFHLV</sequence>
<dbReference type="Gene3D" id="3.30.420.10">
    <property type="entry name" value="Ribonuclease H-like superfamily/Ribonuclease H"/>
    <property type="match status" value="1"/>
</dbReference>
<evidence type="ECO:0000259" key="1">
    <source>
        <dbReference type="Pfam" id="PF13456"/>
    </source>
</evidence>
<dbReference type="PANTHER" id="PTHR47723:SF19">
    <property type="entry name" value="POLYNUCLEOTIDYL TRANSFERASE, RIBONUCLEASE H-LIKE SUPERFAMILY PROTEIN"/>
    <property type="match status" value="1"/>
</dbReference>
<dbReference type="InterPro" id="IPR036397">
    <property type="entry name" value="RNaseH_sf"/>
</dbReference>
<dbReference type="CDD" id="cd06222">
    <property type="entry name" value="RNase_H_like"/>
    <property type="match status" value="1"/>
</dbReference>
<evidence type="ECO:0000313" key="3">
    <source>
        <dbReference type="Proteomes" id="UP000631114"/>
    </source>
</evidence>
<feature type="domain" description="RNase H type-1" evidence="1">
    <location>
        <begin position="23"/>
        <end position="125"/>
    </location>
</feature>
<dbReference type="GO" id="GO:0003676">
    <property type="term" value="F:nucleic acid binding"/>
    <property type="evidence" value="ECO:0007669"/>
    <property type="project" value="InterPro"/>
</dbReference>
<dbReference type="PANTHER" id="PTHR47723">
    <property type="entry name" value="OS05G0353850 PROTEIN"/>
    <property type="match status" value="1"/>
</dbReference>
<dbReference type="Pfam" id="PF13456">
    <property type="entry name" value="RVT_3"/>
    <property type="match status" value="1"/>
</dbReference>
<dbReference type="InterPro" id="IPR053151">
    <property type="entry name" value="RNase_H-like"/>
</dbReference>
<gene>
    <name evidence="2" type="ORF">IFM89_035345</name>
</gene>
<dbReference type="InterPro" id="IPR044730">
    <property type="entry name" value="RNase_H-like_dom_plant"/>
</dbReference>
<comment type="caution">
    <text evidence="2">The sequence shown here is derived from an EMBL/GenBank/DDBJ whole genome shotgun (WGS) entry which is preliminary data.</text>
</comment>
<reference evidence="2 3" key="1">
    <citation type="submission" date="2020-10" db="EMBL/GenBank/DDBJ databases">
        <title>The Coptis chinensis genome and diversification of protoberbering-type alkaloids.</title>
        <authorList>
            <person name="Wang B."/>
            <person name="Shu S."/>
            <person name="Song C."/>
            <person name="Liu Y."/>
        </authorList>
    </citation>
    <scope>NUCLEOTIDE SEQUENCE [LARGE SCALE GENOMIC DNA]</scope>
    <source>
        <strain evidence="2">HL-2020</strain>
        <tissue evidence="2">Leaf</tissue>
    </source>
</reference>
<dbReference type="GO" id="GO:0004523">
    <property type="term" value="F:RNA-DNA hybrid ribonuclease activity"/>
    <property type="evidence" value="ECO:0007669"/>
    <property type="project" value="InterPro"/>
</dbReference>
<evidence type="ECO:0000313" key="2">
    <source>
        <dbReference type="EMBL" id="KAF9590468.1"/>
    </source>
</evidence>
<dbReference type="InterPro" id="IPR012337">
    <property type="entry name" value="RNaseH-like_sf"/>
</dbReference>
<organism evidence="2 3">
    <name type="scientific">Coptis chinensis</name>
    <dbReference type="NCBI Taxonomy" id="261450"/>
    <lineage>
        <taxon>Eukaryota</taxon>
        <taxon>Viridiplantae</taxon>
        <taxon>Streptophyta</taxon>
        <taxon>Embryophyta</taxon>
        <taxon>Tracheophyta</taxon>
        <taxon>Spermatophyta</taxon>
        <taxon>Magnoliopsida</taxon>
        <taxon>Ranunculales</taxon>
        <taxon>Ranunculaceae</taxon>
        <taxon>Coptidoideae</taxon>
        <taxon>Coptis</taxon>
    </lineage>
</organism>
<proteinExistence type="predicted"/>